<feature type="chain" id="PRO_5040849240" evidence="1">
    <location>
        <begin position="19"/>
        <end position="551"/>
    </location>
</feature>
<dbReference type="GO" id="GO:0006508">
    <property type="term" value="P:proteolysis"/>
    <property type="evidence" value="ECO:0007669"/>
    <property type="project" value="InterPro"/>
</dbReference>
<dbReference type="AlphaFoldDB" id="A0A9X3BXD1"/>
<dbReference type="SUPFAM" id="SSF50156">
    <property type="entry name" value="PDZ domain-like"/>
    <property type="match status" value="1"/>
</dbReference>
<dbReference type="Gene3D" id="3.90.226.10">
    <property type="entry name" value="2-enoyl-CoA Hydratase, Chain A, domain 1"/>
    <property type="match status" value="1"/>
</dbReference>
<dbReference type="InterPro" id="IPR005151">
    <property type="entry name" value="Tail-specific_protease"/>
</dbReference>
<dbReference type="PANTHER" id="PTHR32060:SF22">
    <property type="entry name" value="CARBOXYL-TERMINAL-PROCESSING PEPTIDASE 3, CHLOROPLASTIC"/>
    <property type="match status" value="1"/>
</dbReference>
<name>A0A9X3BXD1_9FLAO</name>
<proteinExistence type="predicted"/>
<dbReference type="InterPro" id="IPR029045">
    <property type="entry name" value="ClpP/crotonase-like_dom_sf"/>
</dbReference>
<dbReference type="Gene3D" id="2.30.42.10">
    <property type="match status" value="1"/>
</dbReference>
<dbReference type="Proteomes" id="UP001151079">
    <property type="component" value="Unassembled WGS sequence"/>
</dbReference>
<keyword evidence="1" id="KW-0732">Signal</keyword>
<dbReference type="EMBL" id="JAOZEW010000004">
    <property type="protein sequence ID" value="MCV9927070.1"/>
    <property type="molecule type" value="Genomic_DNA"/>
</dbReference>
<organism evidence="3 4">
    <name type="scientific">Flavobacterium shii</name>
    <dbReference type="NCBI Taxonomy" id="2987687"/>
    <lineage>
        <taxon>Bacteria</taxon>
        <taxon>Pseudomonadati</taxon>
        <taxon>Bacteroidota</taxon>
        <taxon>Flavobacteriia</taxon>
        <taxon>Flavobacteriales</taxon>
        <taxon>Flavobacteriaceae</taxon>
        <taxon>Flavobacterium</taxon>
    </lineage>
</organism>
<comment type="caution">
    <text evidence="3">The sequence shown here is derived from an EMBL/GenBank/DDBJ whole genome shotgun (WGS) entry which is preliminary data.</text>
</comment>
<protein>
    <submittedName>
        <fullName evidence="3">S41 family peptidase</fullName>
    </submittedName>
</protein>
<accession>A0A9X3BXD1</accession>
<dbReference type="SUPFAM" id="SSF52096">
    <property type="entry name" value="ClpP/crotonase"/>
    <property type="match status" value="1"/>
</dbReference>
<evidence type="ECO:0000256" key="1">
    <source>
        <dbReference type="SAM" id="SignalP"/>
    </source>
</evidence>
<evidence type="ECO:0000259" key="2">
    <source>
        <dbReference type="SMART" id="SM00245"/>
    </source>
</evidence>
<gene>
    <name evidence="3" type="ORF">OIU83_05380</name>
</gene>
<reference evidence="3" key="1">
    <citation type="submission" date="2022-10" db="EMBL/GenBank/DDBJ databases">
        <title>Two novel species of Flavobacterium.</title>
        <authorList>
            <person name="Liu Q."/>
            <person name="Xin Y.-H."/>
        </authorList>
    </citation>
    <scope>NUCLEOTIDE SEQUENCE</scope>
    <source>
        <strain evidence="3">LS1R49</strain>
    </source>
</reference>
<dbReference type="InterPro" id="IPR036034">
    <property type="entry name" value="PDZ_sf"/>
</dbReference>
<dbReference type="GO" id="GO:0004175">
    <property type="term" value="F:endopeptidase activity"/>
    <property type="evidence" value="ECO:0007669"/>
    <property type="project" value="TreeGrafter"/>
</dbReference>
<evidence type="ECO:0000313" key="4">
    <source>
        <dbReference type="Proteomes" id="UP001151079"/>
    </source>
</evidence>
<dbReference type="PANTHER" id="PTHR32060">
    <property type="entry name" value="TAIL-SPECIFIC PROTEASE"/>
    <property type="match status" value="1"/>
</dbReference>
<dbReference type="CDD" id="cd07562">
    <property type="entry name" value="Peptidase_S41_TRI"/>
    <property type="match status" value="1"/>
</dbReference>
<sequence>MKKTVLIVLVLLIQNVFAKGNLTETQKLAATAKVWGFLKYYHPNVAVGKINWDNQLFDILPQVEKAQSKEEFSAVIEKWITSLGEIQTINIPQDTKKIYFSKNLNLEWIGNKDLFAKSLSSKLKFIEENRFQGKQFYVGLQLTDPNVVPLEFINEVKYPDFKWTDKNLRLLTLFRYWNYIEYFFPYKYQMDEKWDVVLSEILPRFIAPESELDFHLTMRELSVKLDDTHASIGTVKMFERFGDKFIPVDVKIIDDKAIVTALKNDSLAKISDIKIGDVITKVNGKTVSDIIKGNKKYVEGSNESAVLRNFYWLIFNGNTETVEIEFIREGKTSVKNIYRYLYKNLKISYPDNEKSKNLENNIGYINMGEIGKEDVPVVMEQFKNAKAIIFDLRNNSQGTNYAVSEYLNPEPKEFVKFIDNDLSFPGRFVWREEIEKSGKTNPDYYKGKVILLVNEVTQSHGEYTAMCLQAAPHVTVIGSQTAGADGGVCRLEIIKGFRTQFTSYGIFYPNKKETQRIGIVPDIVIKPTIKGIQDGKDEPLDRAILFVNTGK</sequence>
<dbReference type="GO" id="GO:0008236">
    <property type="term" value="F:serine-type peptidase activity"/>
    <property type="evidence" value="ECO:0007669"/>
    <property type="project" value="InterPro"/>
</dbReference>
<dbReference type="SMART" id="SM00245">
    <property type="entry name" value="TSPc"/>
    <property type="match status" value="1"/>
</dbReference>
<feature type="signal peptide" evidence="1">
    <location>
        <begin position="1"/>
        <end position="18"/>
    </location>
</feature>
<keyword evidence="4" id="KW-1185">Reference proteome</keyword>
<feature type="domain" description="Tail specific protease" evidence="2">
    <location>
        <begin position="319"/>
        <end position="526"/>
    </location>
</feature>
<evidence type="ECO:0000313" key="3">
    <source>
        <dbReference type="EMBL" id="MCV9927070.1"/>
    </source>
</evidence>
<dbReference type="RefSeq" id="WP_264205247.1">
    <property type="nucleotide sequence ID" value="NZ_JAOZEW010000004.1"/>
</dbReference>
<dbReference type="Pfam" id="PF03572">
    <property type="entry name" value="Peptidase_S41"/>
    <property type="match status" value="1"/>
</dbReference>